<dbReference type="EMBL" id="UINC01007080">
    <property type="protein sequence ID" value="SVA31299.1"/>
    <property type="molecule type" value="Genomic_DNA"/>
</dbReference>
<evidence type="ECO:0000313" key="1">
    <source>
        <dbReference type="EMBL" id="SVA31299.1"/>
    </source>
</evidence>
<proteinExistence type="predicted"/>
<dbReference type="AlphaFoldDB" id="A0A381UT43"/>
<reference evidence="1" key="1">
    <citation type="submission" date="2018-05" db="EMBL/GenBank/DDBJ databases">
        <authorList>
            <person name="Lanie J.A."/>
            <person name="Ng W.-L."/>
            <person name="Kazmierczak K.M."/>
            <person name="Andrzejewski T.M."/>
            <person name="Davidsen T.M."/>
            <person name="Wayne K.J."/>
            <person name="Tettelin H."/>
            <person name="Glass J.I."/>
            <person name="Rusch D."/>
            <person name="Podicherti R."/>
            <person name="Tsui H.-C.T."/>
            <person name="Winkler M.E."/>
        </authorList>
    </citation>
    <scope>NUCLEOTIDE SEQUENCE</scope>
</reference>
<name>A0A381UT43_9ZZZZ</name>
<protein>
    <recommendedName>
        <fullName evidence="2">ABC-type transport auxiliary lipoprotein component domain-containing protein</fullName>
    </recommendedName>
</protein>
<organism evidence="1">
    <name type="scientific">marine metagenome</name>
    <dbReference type="NCBI Taxonomy" id="408172"/>
    <lineage>
        <taxon>unclassified sequences</taxon>
        <taxon>metagenomes</taxon>
        <taxon>ecological metagenomes</taxon>
    </lineage>
</organism>
<accession>A0A381UT43</accession>
<evidence type="ECO:0008006" key="2">
    <source>
        <dbReference type="Google" id="ProtNLM"/>
    </source>
</evidence>
<sequence length="194" mass="22025">MLLLLVVLCQSCTQAIVINTVVPEPLVEKIENFNLGVIYEDNIQNYQYENINSESSACCEIDFSDSQLNLFRKILQSFFPGLIELPNNNSEMLSNVDLYMEPQLDAFEFLSPEESRNDKYAVWLKYKIDIFDNKKTLLSSWHITGYGEQDTGSFGGNESLTKAIDLALRDTGVNLAIQIEDDFDKLVKLISTDS</sequence>
<gene>
    <name evidence="1" type="ORF">METZ01_LOCUS84153</name>
</gene>